<feature type="compositionally biased region" description="Polar residues" evidence="1">
    <location>
        <begin position="1169"/>
        <end position="1187"/>
    </location>
</feature>
<dbReference type="InterPro" id="IPR032754">
    <property type="entry name" value="LRRC37_N"/>
</dbReference>
<feature type="region of interest" description="Disordered" evidence="1">
    <location>
        <begin position="1"/>
        <end position="393"/>
    </location>
</feature>
<feature type="region of interest" description="Disordered" evidence="1">
    <location>
        <begin position="936"/>
        <end position="1027"/>
    </location>
</feature>
<feature type="domain" description="LRRC37A/B like protein 1 C-terminal" evidence="3">
    <location>
        <begin position="1818"/>
        <end position="1961"/>
    </location>
</feature>
<dbReference type="Proteomes" id="UP000006718">
    <property type="component" value="Chromosome 16"/>
</dbReference>
<keyword evidence="6" id="KW-1185">Reference proteome</keyword>
<feature type="compositionally biased region" description="Basic and acidic residues" evidence="1">
    <location>
        <begin position="1157"/>
        <end position="1168"/>
    </location>
</feature>
<dbReference type="Bgee" id="ENSMMUG00000057840">
    <property type="expression patterns" value="Expressed in spermatid and 19 other cell types or tissues"/>
</dbReference>
<feature type="compositionally biased region" description="Basic and acidic residues" evidence="1">
    <location>
        <begin position="1586"/>
        <end position="1604"/>
    </location>
</feature>
<evidence type="ECO:0000313" key="5">
    <source>
        <dbReference type="Ensembl" id="ENSMMUP00000061698.1"/>
    </source>
</evidence>
<feature type="transmembrane region" description="Helical" evidence="2">
    <location>
        <begin position="1932"/>
        <end position="1952"/>
    </location>
</feature>
<dbReference type="GeneTree" id="ENSGT00530000063282"/>
<feature type="compositionally biased region" description="Polar residues" evidence="1">
    <location>
        <begin position="679"/>
        <end position="691"/>
    </location>
</feature>
<dbReference type="InParanoid" id="A0A5F7Z869"/>
<feature type="domain" description="Leucine-rich repeat-containing protein 37 N-terminal" evidence="4">
    <location>
        <begin position="953"/>
        <end position="1000"/>
    </location>
</feature>
<feature type="compositionally biased region" description="Basic and acidic residues" evidence="1">
    <location>
        <begin position="1565"/>
        <end position="1577"/>
    </location>
</feature>
<feature type="compositionally biased region" description="Low complexity" evidence="1">
    <location>
        <begin position="166"/>
        <end position="198"/>
    </location>
</feature>
<evidence type="ECO:0000259" key="4">
    <source>
        <dbReference type="Pfam" id="PF15779"/>
    </source>
</evidence>
<dbReference type="Ensembl" id="ENSMMUT00000095514.1">
    <property type="protein sequence ID" value="ENSMMUP00000061698.1"/>
    <property type="gene ID" value="ENSMMUG00000057840.1"/>
</dbReference>
<feature type="domain" description="Leucine-rich repeat-containing protein 37 N-terminal" evidence="4">
    <location>
        <begin position="596"/>
        <end position="637"/>
    </location>
</feature>
<feature type="domain" description="Leucine-rich repeat-containing protein 37 N-terminal" evidence="4">
    <location>
        <begin position="755"/>
        <end position="826"/>
    </location>
</feature>
<name>A0A5F7Z869_MACMU</name>
<gene>
    <name evidence="5" type="primary">LRRC37A</name>
</gene>
<reference evidence="5" key="2">
    <citation type="submission" date="2019-01" db="EMBL/GenBank/DDBJ databases">
        <authorList>
            <person name="Graves T."/>
            <person name="Eichler E.E."/>
            <person name="Wilson R.K."/>
        </authorList>
    </citation>
    <scope>NUCLEOTIDE SEQUENCE [LARGE SCALE GENOMIC DNA]</scope>
    <source>
        <strain evidence="5">17573</strain>
    </source>
</reference>
<feature type="compositionally biased region" description="Polar residues" evidence="1">
    <location>
        <begin position="229"/>
        <end position="238"/>
    </location>
</feature>
<feature type="domain" description="Leucine-rich repeat-containing protein 37 N-terminal" evidence="4">
    <location>
        <begin position="1060"/>
        <end position="1110"/>
    </location>
</feature>
<feature type="compositionally biased region" description="Polar residues" evidence="1">
    <location>
        <begin position="966"/>
        <end position="979"/>
    </location>
</feature>
<feature type="region of interest" description="Disordered" evidence="1">
    <location>
        <begin position="486"/>
        <end position="507"/>
    </location>
</feature>
<evidence type="ECO:0000256" key="1">
    <source>
        <dbReference type="SAM" id="MobiDB-lite"/>
    </source>
</evidence>
<feature type="domain" description="Leucine-rich repeat-containing protein 37 N-terminal" evidence="4">
    <location>
        <begin position="224"/>
        <end position="305"/>
    </location>
</feature>
<dbReference type="Pfam" id="PF15779">
    <property type="entry name" value="LRRC37"/>
    <property type="match status" value="9"/>
</dbReference>
<dbReference type="FunCoup" id="A0A5F7Z869">
    <property type="interactions" value="29"/>
</dbReference>
<dbReference type="Pfam" id="PF14914">
    <property type="entry name" value="LRRC37AB_C"/>
    <property type="match status" value="1"/>
</dbReference>
<reference evidence="6" key="1">
    <citation type="journal article" date="2007" name="Science">
        <title>Evolutionary and biomedical insights from the rhesus macaque genome.</title>
        <authorList>
            <person name="Gibbs R.A."/>
            <person name="Rogers J."/>
            <person name="Katze M.G."/>
            <person name="Bumgarner R."/>
            <person name="Weinstock G.M."/>
            <person name="Mardis E.R."/>
            <person name="Remington K.A."/>
            <person name="Strausberg R.L."/>
            <person name="Venter J.C."/>
            <person name="Wilson R.K."/>
            <person name="Batzer M.A."/>
            <person name="Bustamante C.D."/>
            <person name="Eichler E.E."/>
            <person name="Hahn M.W."/>
            <person name="Hardison R.C."/>
            <person name="Makova K.D."/>
            <person name="Miller W."/>
            <person name="Milosavljevic A."/>
            <person name="Palermo R.E."/>
            <person name="Siepel A."/>
            <person name="Sikela J.M."/>
            <person name="Attaway T."/>
            <person name="Bell S."/>
            <person name="Bernard K.E."/>
            <person name="Buhay C.J."/>
            <person name="Chandrabose M.N."/>
            <person name="Dao M."/>
            <person name="Davis C."/>
            <person name="Delehaunty K.D."/>
            <person name="Ding Y."/>
            <person name="Dinh H.H."/>
            <person name="Dugan-Rocha S."/>
            <person name="Fulton L.A."/>
            <person name="Gabisi R.A."/>
            <person name="Garner T.T."/>
            <person name="Godfrey J."/>
            <person name="Hawes A.C."/>
            <person name="Hernandez J."/>
            <person name="Hines S."/>
            <person name="Holder M."/>
            <person name="Hume J."/>
            <person name="Jhangiani S.N."/>
            <person name="Joshi V."/>
            <person name="Khan Z.M."/>
            <person name="Kirkness E.F."/>
            <person name="Cree A."/>
            <person name="Fowler R.G."/>
            <person name="Lee S."/>
            <person name="Lewis L.R."/>
            <person name="Li Z."/>
            <person name="Liu Y.-S."/>
            <person name="Moore S.M."/>
            <person name="Muzny D."/>
            <person name="Nazareth L.V."/>
            <person name="Ngo D.N."/>
            <person name="Okwuonu G.O."/>
            <person name="Pai G."/>
            <person name="Parker D."/>
            <person name="Paul H.A."/>
            <person name="Pfannkoch C."/>
            <person name="Pohl C.S."/>
            <person name="Rogers Y.-H.C."/>
            <person name="Ruiz S.J."/>
            <person name="Sabo A."/>
            <person name="Santibanez J."/>
            <person name="Schneider B.W."/>
            <person name="Smith S.M."/>
            <person name="Sodergren E."/>
            <person name="Svatek A.F."/>
            <person name="Utterback T.R."/>
            <person name="Vattathil S."/>
            <person name="Warren W."/>
            <person name="White C.S."/>
            <person name="Chinwalla A.T."/>
            <person name="Feng Y."/>
            <person name="Halpern A.L."/>
            <person name="Hillier L.W."/>
            <person name="Huang X."/>
            <person name="Minx P."/>
            <person name="Nelson J.O."/>
            <person name="Pepin K.H."/>
            <person name="Qin X."/>
            <person name="Sutton G.G."/>
            <person name="Venter E."/>
            <person name="Walenz B.P."/>
            <person name="Wallis J.W."/>
            <person name="Worley K.C."/>
            <person name="Yang S.-P."/>
            <person name="Jones S.M."/>
            <person name="Marra M.A."/>
            <person name="Rocchi M."/>
            <person name="Schein J.E."/>
            <person name="Baertsch R."/>
            <person name="Clarke L."/>
            <person name="Csuros M."/>
            <person name="Glasscock J."/>
            <person name="Harris R.A."/>
            <person name="Havlak P."/>
            <person name="Jackson A.R."/>
            <person name="Jiang H."/>
            <person name="Liu Y."/>
            <person name="Messina D.N."/>
            <person name="Shen Y."/>
            <person name="Song H.X.-Z."/>
            <person name="Wylie T."/>
            <person name="Zhang L."/>
            <person name="Birney E."/>
            <person name="Han K."/>
            <person name="Konkel M.K."/>
            <person name="Lee J."/>
            <person name="Smit A.F.A."/>
            <person name="Ullmer B."/>
            <person name="Wang H."/>
            <person name="Xing J."/>
            <person name="Burhans R."/>
            <person name="Cheng Z."/>
            <person name="Karro J.E."/>
            <person name="Ma J."/>
            <person name="Raney B."/>
            <person name="She X."/>
            <person name="Cox M.J."/>
            <person name="Demuth J.P."/>
            <person name="Dumas L.J."/>
            <person name="Han S.-G."/>
            <person name="Hopkins J."/>
            <person name="Karimpour-Fard A."/>
            <person name="Kim Y.H."/>
            <person name="Pollack J.R."/>
            <person name="Vinar T."/>
            <person name="Addo-Quaye C."/>
            <person name="Degenhardt J."/>
            <person name="Denby A."/>
            <person name="Hubisz M.J."/>
            <person name="Indap A."/>
            <person name="Kosiol C."/>
            <person name="Lahn B.T."/>
            <person name="Lawson H.A."/>
            <person name="Marklein A."/>
            <person name="Nielsen R."/>
            <person name="Vallender E.J."/>
            <person name="Clark A.G."/>
            <person name="Ferguson B."/>
            <person name="Hernandez R.D."/>
            <person name="Hirani K."/>
            <person name="Kehrer-Sawatzki H."/>
            <person name="Kolb J."/>
            <person name="Patil S."/>
            <person name="Pu L.-L."/>
            <person name="Ren Y."/>
            <person name="Smith D.G."/>
            <person name="Wheeler D.A."/>
            <person name="Schenck I."/>
            <person name="Ball E.V."/>
            <person name="Chen R."/>
            <person name="Cooper D.N."/>
            <person name="Giardine B."/>
            <person name="Hsu F."/>
            <person name="Kent W.J."/>
            <person name="Lesk A."/>
            <person name="Nelson D.L."/>
            <person name="O'brien W.E."/>
            <person name="Pruefer K."/>
            <person name="Stenson P.D."/>
            <person name="Wallace J.C."/>
            <person name="Ke H."/>
            <person name="Liu X.-M."/>
            <person name="Wang P."/>
            <person name="Xiang A.P."/>
            <person name="Yang F."/>
            <person name="Barber G.P."/>
            <person name="Haussler D."/>
            <person name="Karolchik D."/>
            <person name="Kern A.D."/>
            <person name="Kuhn R.M."/>
            <person name="Smith K.E."/>
            <person name="Zwieg A.S."/>
        </authorList>
    </citation>
    <scope>NUCLEOTIDE SEQUENCE [LARGE SCALE GENOMIC DNA]</scope>
    <source>
        <strain evidence="6">17573</strain>
    </source>
</reference>
<dbReference type="VEuPathDB" id="HostDB:ENSMMUG00000057840"/>
<accession>A0A5F7Z869</accession>
<feature type="domain" description="Leucine-rich repeat-containing protein 37 N-terminal" evidence="4">
    <location>
        <begin position="1005"/>
        <end position="1055"/>
    </location>
</feature>
<proteinExistence type="predicted"/>
<feature type="compositionally biased region" description="Polar residues" evidence="1">
    <location>
        <begin position="37"/>
        <end position="50"/>
    </location>
</feature>
<feature type="compositionally biased region" description="Low complexity" evidence="1">
    <location>
        <begin position="1092"/>
        <end position="1118"/>
    </location>
</feature>
<feature type="compositionally biased region" description="Low complexity" evidence="1">
    <location>
        <begin position="239"/>
        <end position="248"/>
    </location>
</feature>
<evidence type="ECO:0000256" key="2">
    <source>
        <dbReference type="SAM" id="Phobius"/>
    </source>
</evidence>
<feature type="region of interest" description="Disordered" evidence="1">
    <location>
        <begin position="542"/>
        <end position="803"/>
    </location>
</feature>
<sequence length="1970" mass="215947">MDTLYPGSLPPELRVNSDEPPGPPERVGLSQFHLEPETQNPETLEHIQSSLLQQEAPGQLPQLPEEEEPSSTQQEAPALPPASSMESLTLPNREVTVQPPGEDQAHYNLPSITVKPADVEVPMTPEAENETESSEVQQESPGQPPEEVEPSATQQEPPTEPPGPPMELELSPSEQEQPAQPSESSGEVESSPAQQETPAQPPEEMEPSAIQEEALTELPGPPIEAELSPSEQEQPAQPSESSGEVESSPAQQEAPAQPSEHHEVTVSPPGHHQTQHSDFPNVSVKPPDTQLTIATEPSAEVGTSPVLQEATAQLSGPGNDVEPPTIQHGGPPLPPESLEEAGPSAVQQTSVQSPEPVNNENPSPTQQEAAAEHPQTAEEGESSLTQQEAPAQTPELPNVVVAQPPEHHEVAISPLSHDQVQLPTLHHVTVNPVDHVVTMTPDFINQVAMLTQQGAPAQPVMSPEQFQHLKDQQDIITQQLNRPENYELPPVHKEPTTQPPTQLSSNFESSLNDEAIGSPLYMSHLDVDMGLTRPTAVTMRVQPSPVQQDNPPVPTEQADFSLAQPDLPSPLLHPPEKTESPVQQEATAQIPDSPKEAEPSPVQQEFPAEPPKPPKEVDPSATHQEASGPPLKSTEEISPPLQQEIPVQPSEPPEMVELSPVLQQAPTQLLERPKEAESSPVQQEVPAQSSDPPMVIEPSLTQQMAPSLSPEFPQEVEPSLTQQEVPAQIPEPPVEAEPSLTQQEATVQAPEPPKEVEPSRQQMVPVQLPEPSKEVAAQPLAHDEVTGPTPGQDQAQHSTLPSVTVQSLDLGLTIVPEPTMEVEYSTPLKKTIVPAKHLKVTLPHPDQVQTQHSHLTQATVQPLDLGFTITPESTTEVELSPTVQETPTQPPKKVVPQLLVYQEVTIPTPGQDEAQHPMSSSVTVQPLDLRFTITPQPTTEVGHSTPLKKTLVPPKHPKVTLPHPDQVQTQHSHLTQATVQPLDLGLTSTPEPSTEVEPSTALTTTAPPPEHPEVTLPPSDKGQAQHSYLTQATVQSLDLGFIITLEPTKEVELSTALTTTASPPEHPEVTLPPSDKGQAQHSHLTQVTVQPLALELTITTEPTTEVKPSPTTEETSTQPPDPGLAVTPEPTTETGHSTALETTTAPRPDQVQTLHRKLTEVRDPHTELEPTQDSLVQPESHAQNKALTASEEQKASTTTNICELCTCGDKTLSCIDLSPKQRLRQVPVPEPNTYNGTFTILNFQGNYISYIDGNVWKAYSWTEKLILNRNPLTAVEDPYLFELPALKYLDMGTTQVPLATLKNILTMTVELEKLILPSRMACCLCQFKNSIEAVCKTVKLHCNSACLTNTIHCPEELSVGNPEGAFMKVLQARKKHTSTELTIEPEVPSDRSGINFSGFGSEQLDTNDENEVISALSYILPYFSAGNLDAESILLPFTKLLFANVQDRDRPLSILKNNTNSPSLQPASNNSTYENKLRKLYLLEKILDAEKQEKINEVKRDEKTAMLMQSSLLGNKFKRQLFEKKLETVQPQENSLAKIQSVGNNLQRVNRVLTGPRSIQKRHFKEVGKQSTRREEGAQAFVESAAQEKRLGSPVSRELEQPHIEQGREKLVGNTVYTKPSFTQERNAAVSSVLKPFSMGEPSASTPAKALPEVKDRSKDLTHAIFILENAKARVKTMKAAKPSRKKYRFHKSGSRVAHRTPKAKKIRKLRKEGYLDRLMLANRPLLSAAKSLINSQGAFSSLGDLSLQQNPFLEVFAPSERFIENTNVKDTAARNAFEENVFMESTTMPEGTISENTTYNPPPEADSAGTAFNLGPTGDQFEIQLTEQLRSLIPSEDVRRFISHVIWTLKTDCSDTRVQLTCAKLISRTGLLMKLLSEQQEVKASKAEWDTEQWKTENYINESMEAQSEQKEQRLSELTKEVPGYGYNNKLILAICVTVTLIILITIFCLIEIHSKKRRASKEDNLSPS</sequence>
<organism evidence="5 6">
    <name type="scientific">Macaca mulatta</name>
    <name type="common">Rhesus macaque</name>
    <dbReference type="NCBI Taxonomy" id="9544"/>
    <lineage>
        <taxon>Eukaryota</taxon>
        <taxon>Metazoa</taxon>
        <taxon>Chordata</taxon>
        <taxon>Craniata</taxon>
        <taxon>Vertebrata</taxon>
        <taxon>Euteleostomi</taxon>
        <taxon>Mammalia</taxon>
        <taxon>Eutheria</taxon>
        <taxon>Euarchontoglires</taxon>
        <taxon>Primates</taxon>
        <taxon>Haplorrhini</taxon>
        <taxon>Catarrhini</taxon>
        <taxon>Cercopithecidae</taxon>
        <taxon>Cercopithecinae</taxon>
        <taxon>Macaca</taxon>
    </lineage>
</organism>
<dbReference type="SUPFAM" id="SSF52058">
    <property type="entry name" value="L domain-like"/>
    <property type="match status" value="1"/>
</dbReference>
<dbReference type="PANTHER" id="PTHR23045">
    <property type="entry name" value="LEUCINE-RICH REPEAT-CONTAINING PROTEIN 37A"/>
    <property type="match status" value="1"/>
</dbReference>
<feature type="region of interest" description="Disordered" evidence="1">
    <location>
        <begin position="1054"/>
        <end position="1193"/>
    </location>
</feature>
<feature type="compositionally biased region" description="Polar residues" evidence="1">
    <location>
        <begin position="789"/>
        <end position="803"/>
    </location>
</feature>
<keyword evidence="2" id="KW-0472">Membrane</keyword>
<dbReference type="PANTHER" id="PTHR23045:SF19">
    <property type="entry name" value="LEUCINE-RICH REPEAT-CONTAINING PROTEIN 37A-RELATED"/>
    <property type="match status" value="1"/>
</dbReference>
<dbReference type="InterPro" id="IPR015753">
    <property type="entry name" value="LRRC37"/>
</dbReference>
<dbReference type="STRING" id="9544.ENSMMUP00000061698"/>
<feature type="compositionally biased region" description="Low complexity" evidence="1">
    <location>
        <begin position="353"/>
        <end position="364"/>
    </location>
</feature>
<feature type="compositionally biased region" description="Low complexity" evidence="1">
    <location>
        <begin position="51"/>
        <end position="63"/>
    </location>
</feature>
<feature type="region of interest" description="Disordered" evidence="1">
    <location>
        <begin position="1564"/>
        <end position="1604"/>
    </location>
</feature>
<feature type="compositionally biased region" description="Polar residues" evidence="1">
    <location>
        <begin position="1129"/>
        <end position="1153"/>
    </location>
</feature>
<keyword evidence="2" id="KW-0812">Transmembrane</keyword>
<evidence type="ECO:0000313" key="6">
    <source>
        <dbReference type="Proteomes" id="UP000006718"/>
    </source>
</evidence>
<protein>
    <submittedName>
        <fullName evidence="5">Leucine rich repeat containing 37A</fullName>
    </submittedName>
</protein>
<dbReference type="ExpressionAtlas" id="A0A5F7Z869">
    <property type="expression patterns" value="baseline"/>
</dbReference>
<feature type="domain" description="Leucine-rich repeat-containing protein 37 N-terminal" evidence="4">
    <location>
        <begin position="66"/>
        <end position="134"/>
    </location>
</feature>
<reference evidence="5" key="4">
    <citation type="submission" date="2025-09" db="UniProtKB">
        <authorList>
            <consortium name="Ensembl"/>
        </authorList>
    </citation>
    <scope>IDENTIFICATION</scope>
    <source>
        <strain evidence="5">17573</strain>
    </source>
</reference>
<reference evidence="5" key="3">
    <citation type="submission" date="2025-08" db="UniProtKB">
        <authorList>
            <consortium name="Ensembl"/>
        </authorList>
    </citation>
    <scope>IDENTIFICATION</scope>
    <source>
        <strain evidence="5">17573</strain>
    </source>
</reference>
<evidence type="ECO:0000259" key="3">
    <source>
        <dbReference type="Pfam" id="PF14914"/>
    </source>
</evidence>
<dbReference type="InterPro" id="IPR029423">
    <property type="entry name" value="LRRC37AB_C"/>
</dbReference>
<keyword evidence="2" id="KW-1133">Transmembrane helix</keyword>
<feature type="domain" description="Leucine-rich repeat-containing protein 37 N-terminal" evidence="4">
    <location>
        <begin position="876"/>
        <end position="945"/>
    </location>
</feature>
<feature type="domain" description="Leucine-rich repeat-containing protein 37 N-terminal" evidence="4">
    <location>
        <begin position="379"/>
        <end position="442"/>
    </location>
</feature>
<feature type="compositionally biased region" description="Polar residues" evidence="1">
    <location>
        <begin position="1077"/>
        <end position="1089"/>
    </location>
</feature>
<dbReference type="Gene3D" id="3.80.10.10">
    <property type="entry name" value="Ribonuclease Inhibitor"/>
    <property type="match status" value="1"/>
</dbReference>
<dbReference type="InterPro" id="IPR032675">
    <property type="entry name" value="LRR_dom_sf"/>
</dbReference>